<name>A0A7C1JBL2_9CHLR</name>
<reference evidence="1" key="1">
    <citation type="journal article" date="2020" name="mSystems">
        <title>Genome- and Community-Level Interaction Insights into Carbon Utilization and Element Cycling Functions of Hydrothermarchaeota in Hydrothermal Sediment.</title>
        <authorList>
            <person name="Zhou Z."/>
            <person name="Liu Y."/>
            <person name="Xu W."/>
            <person name="Pan J."/>
            <person name="Luo Z.H."/>
            <person name="Li M."/>
        </authorList>
    </citation>
    <scope>NUCLEOTIDE SEQUENCE [LARGE SCALE GENOMIC DNA]</scope>
    <source>
        <strain evidence="1">SpSt-289</strain>
    </source>
</reference>
<comment type="caution">
    <text evidence="1">The sequence shown here is derived from an EMBL/GenBank/DDBJ whole genome shotgun (WGS) entry which is preliminary data.</text>
</comment>
<organism evidence="1">
    <name type="scientific">Caldilinea aerophila</name>
    <dbReference type="NCBI Taxonomy" id="133453"/>
    <lineage>
        <taxon>Bacteria</taxon>
        <taxon>Bacillati</taxon>
        <taxon>Chloroflexota</taxon>
        <taxon>Caldilineae</taxon>
        <taxon>Caldilineales</taxon>
        <taxon>Caldilineaceae</taxon>
        <taxon>Caldilinea</taxon>
    </lineage>
</organism>
<accession>A0A7C1JBL2</accession>
<gene>
    <name evidence="1" type="ORF">ENQ20_04535</name>
</gene>
<sequence length="412" mass="46103">MQFLTTILMSVLLWWPGSGVAQRDWEPLPPPFCGELSEADCQLLIDSQELMRTVSSFQMSISMQTGVRGVPSIADEDLTFDMHANAILHTDPELSEKMRQLILAAGVEDDSEALADSYEKMVEILLQFYETAAMDLQMQMALPQALLDTIEQEGEVPLLDQFAIEMRLLDGYMYINMDRLAEGSPELRAQLERERLNGWIGFDLVSQMRSDLLRSPANTDESLRLGMGLGRLISDEAIRRLLDPYVIVERLDDRQHDGEQVAVFRTSLDFARLASRPDFSRLLRLLVDYAGELSGEAVNEQEVGMALLAFQMFANLLARSSQFEMLQAIGIDTPYLYQQTLSIRLDLSGLLAVLALAGEELPAELRGAKPIFTLKIDYGYSDFDTAPPVEKPAGAKIIPLDSLDQETINLIS</sequence>
<evidence type="ECO:0000313" key="1">
    <source>
        <dbReference type="EMBL" id="HDX30744.1"/>
    </source>
</evidence>
<protein>
    <submittedName>
        <fullName evidence="1">Uncharacterized protein</fullName>
    </submittedName>
</protein>
<dbReference type="EMBL" id="DSMG01000051">
    <property type="protein sequence ID" value="HDX30744.1"/>
    <property type="molecule type" value="Genomic_DNA"/>
</dbReference>
<proteinExistence type="predicted"/>
<dbReference type="AlphaFoldDB" id="A0A7C1JBL2"/>